<evidence type="ECO:0000259" key="6">
    <source>
        <dbReference type="PROSITE" id="PS00463"/>
    </source>
</evidence>
<comment type="caution">
    <text evidence="7">The sequence shown here is derived from an EMBL/GenBank/DDBJ whole genome shotgun (WGS) entry which is preliminary data.</text>
</comment>
<dbReference type="GO" id="GO:0003677">
    <property type="term" value="F:DNA binding"/>
    <property type="evidence" value="ECO:0007669"/>
    <property type="project" value="UniProtKB-KW"/>
</dbReference>
<dbReference type="EMBL" id="VCAU01000003">
    <property type="protein sequence ID" value="KAF9894649.1"/>
    <property type="molecule type" value="Genomic_DNA"/>
</dbReference>
<dbReference type="InterPro" id="IPR036864">
    <property type="entry name" value="Zn2-C6_fun-type_DNA-bd_sf"/>
</dbReference>
<dbReference type="PROSITE" id="PS00463">
    <property type="entry name" value="ZN2_CY6_FUNGAL_1"/>
    <property type="match status" value="1"/>
</dbReference>
<keyword evidence="8" id="KW-1185">Reference proteome</keyword>
<dbReference type="SUPFAM" id="SSF57701">
    <property type="entry name" value="Zn2/Cys6 DNA-binding domain"/>
    <property type="match status" value="1"/>
</dbReference>
<evidence type="ECO:0000313" key="8">
    <source>
        <dbReference type="Proteomes" id="UP001194746"/>
    </source>
</evidence>
<sequence>MKPDKRAIISRGSTAYARKRAVTACQVCRARRTKCDQKKPRCSFCEKTGADCVTEPNEQSSFDPASLAILARLESVEKKLDAIQATPSTPSQAASSIESAARQSSSDDDDDEPPPSLLPQNLDQLLQWPVFHPILPASPDQSGGGGFMGSQPRCRPASHHPVPSSMGFELDLSTSTRYLDTFFAHVHSKNPVLDEPSARRMVRRVCLDGPGWDPESCLALLLCANGAAAQTALITPVVPTSSNEEQQQQEHYSTSQILFHAAQKRLGTCLDAAGVLQAQCLFFAGVYLMTSLRPFDAWRLFQHGLAVCQAFSGGEDPPDPAQESIYWTCWKSEREVRWELRLPDFGEYYSSLVDAPQLFPSLPPSSPDGAETTLRAWYFYLSEISLWRLEMDARVEMARSIRETPWTTAGALLEQLAGIADCTAEQLTLWEQSLPLAVSIASPPAGGTTPEEHEDVLRFVLRGRTTYVHELISWPFIACIIAGRAMTERARSWAVRGIEAHVRRLVINRPGFYYRHHGTWLMIRSSARSLCLLLAVARTTAAQELLPDEWKEVALMTLDMFKFWKDEVEGMESLVEQLEQLLGLV</sequence>
<accession>A0AAD4CXQ3</accession>
<dbReference type="Pfam" id="PF00172">
    <property type="entry name" value="Zn_clus"/>
    <property type="match status" value="1"/>
</dbReference>
<dbReference type="CDD" id="cd12148">
    <property type="entry name" value="fungal_TF_MHR"/>
    <property type="match status" value="1"/>
</dbReference>
<dbReference type="GO" id="GO:0009893">
    <property type="term" value="P:positive regulation of metabolic process"/>
    <property type="evidence" value="ECO:0007669"/>
    <property type="project" value="UniProtKB-ARBA"/>
</dbReference>
<organism evidence="7 8">
    <name type="scientific">Aspergillus nanangensis</name>
    <dbReference type="NCBI Taxonomy" id="2582783"/>
    <lineage>
        <taxon>Eukaryota</taxon>
        <taxon>Fungi</taxon>
        <taxon>Dikarya</taxon>
        <taxon>Ascomycota</taxon>
        <taxon>Pezizomycotina</taxon>
        <taxon>Eurotiomycetes</taxon>
        <taxon>Eurotiomycetidae</taxon>
        <taxon>Eurotiales</taxon>
        <taxon>Aspergillaceae</taxon>
        <taxon>Aspergillus</taxon>
        <taxon>Aspergillus subgen. Circumdati</taxon>
    </lineage>
</organism>
<evidence type="ECO:0000256" key="4">
    <source>
        <dbReference type="ARBA" id="ARBA00023242"/>
    </source>
</evidence>
<dbReference type="Gene3D" id="4.10.240.10">
    <property type="entry name" value="Zn(2)-C6 fungal-type DNA-binding domain"/>
    <property type="match status" value="1"/>
</dbReference>
<reference evidence="7" key="2">
    <citation type="submission" date="2020-02" db="EMBL/GenBank/DDBJ databases">
        <authorList>
            <person name="Gilchrist C.L.M."/>
            <person name="Chooi Y.-H."/>
        </authorList>
    </citation>
    <scope>NUCLEOTIDE SEQUENCE</scope>
    <source>
        <strain evidence="7">MST-FP2251</strain>
    </source>
</reference>
<keyword evidence="1" id="KW-0805">Transcription regulation</keyword>
<feature type="compositionally biased region" description="Low complexity" evidence="5">
    <location>
        <begin position="84"/>
        <end position="104"/>
    </location>
</feature>
<dbReference type="InterPro" id="IPR053181">
    <property type="entry name" value="EcdB-like_regulator"/>
</dbReference>
<dbReference type="SMART" id="SM00066">
    <property type="entry name" value="GAL4"/>
    <property type="match status" value="1"/>
</dbReference>
<dbReference type="InterPro" id="IPR001138">
    <property type="entry name" value="Zn2Cys6_DnaBD"/>
</dbReference>
<evidence type="ECO:0000256" key="3">
    <source>
        <dbReference type="ARBA" id="ARBA00023163"/>
    </source>
</evidence>
<feature type="domain" description="Zn(2)-C6 fungal-type" evidence="6">
    <location>
        <begin position="24"/>
        <end position="52"/>
    </location>
</feature>
<keyword evidence="4" id="KW-0539">Nucleus</keyword>
<protein>
    <recommendedName>
        <fullName evidence="6">Zn(2)-C6 fungal-type domain-containing protein</fullName>
    </recommendedName>
</protein>
<dbReference type="GO" id="GO:0008270">
    <property type="term" value="F:zinc ion binding"/>
    <property type="evidence" value="ECO:0007669"/>
    <property type="project" value="InterPro"/>
</dbReference>
<dbReference type="GO" id="GO:0000981">
    <property type="term" value="F:DNA-binding transcription factor activity, RNA polymerase II-specific"/>
    <property type="evidence" value="ECO:0007669"/>
    <property type="project" value="InterPro"/>
</dbReference>
<gene>
    <name evidence="7" type="ORF">FE257_006537</name>
</gene>
<dbReference type="PANTHER" id="PTHR47785:SF5">
    <property type="entry name" value="ZN(II)2CYS6 TRANSCRIPTION FACTOR (EUROFUNG)"/>
    <property type="match status" value="1"/>
</dbReference>
<dbReference type="AlphaFoldDB" id="A0AAD4CXQ3"/>
<dbReference type="PANTHER" id="PTHR47785">
    <property type="entry name" value="ZN(II)2CYS6 TRANSCRIPTION FACTOR (EUROFUNG)-RELATED-RELATED"/>
    <property type="match status" value="1"/>
</dbReference>
<feature type="region of interest" description="Disordered" evidence="5">
    <location>
        <begin position="84"/>
        <end position="120"/>
    </location>
</feature>
<reference evidence="7" key="1">
    <citation type="journal article" date="2019" name="Beilstein J. Org. Chem.">
        <title>Nanangenines: drimane sesquiterpenoids as the dominant metabolite cohort of a novel Australian fungus, Aspergillus nanangensis.</title>
        <authorList>
            <person name="Lacey H.J."/>
            <person name="Gilchrist C.L.M."/>
            <person name="Crombie A."/>
            <person name="Kalaitzis J.A."/>
            <person name="Vuong D."/>
            <person name="Rutledge P.J."/>
            <person name="Turner P."/>
            <person name="Pitt J.I."/>
            <person name="Lacey E."/>
            <person name="Chooi Y.H."/>
            <person name="Piggott A.M."/>
        </authorList>
    </citation>
    <scope>NUCLEOTIDE SEQUENCE</scope>
    <source>
        <strain evidence="7">MST-FP2251</strain>
    </source>
</reference>
<proteinExistence type="predicted"/>
<evidence type="ECO:0000256" key="1">
    <source>
        <dbReference type="ARBA" id="ARBA00023015"/>
    </source>
</evidence>
<dbReference type="CDD" id="cd00067">
    <property type="entry name" value="GAL4"/>
    <property type="match status" value="1"/>
</dbReference>
<keyword evidence="2" id="KW-0238">DNA-binding</keyword>
<feature type="region of interest" description="Disordered" evidence="5">
    <location>
        <begin position="137"/>
        <end position="161"/>
    </location>
</feature>
<evidence type="ECO:0000313" key="7">
    <source>
        <dbReference type="EMBL" id="KAF9894649.1"/>
    </source>
</evidence>
<dbReference type="Proteomes" id="UP001194746">
    <property type="component" value="Unassembled WGS sequence"/>
</dbReference>
<evidence type="ECO:0000256" key="2">
    <source>
        <dbReference type="ARBA" id="ARBA00023125"/>
    </source>
</evidence>
<evidence type="ECO:0000256" key="5">
    <source>
        <dbReference type="SAM" id="MobiDB-lite"/>
    </source>
</evidence>
<name>A0AAD4CXQ3_ASPNN</name>
<keyword evidence="3" id="KW-0804">Transcription</keyword>